<keyword evidence="2 4" id="KW-0479">Metal-binding</keyword>
<dbReference type="InterPro" id="IPR006311">
    <property type="entry name" value="TAT_signal"/>
</dbReference>
<dbReference type="OrthoDB" id="9785015at2"/>
<dbReference type="InterPro" id="IPR044084">
    <property type="entry name" value="AvModA-like_subst-bd"/>
</dbReference>
<evidence type="ECO:0000256" key="1">
    <source>
        <dbReference type="ARBA" id="ARBA00009175"/>
    </source>
</evidence>
<dbReference type="PIRSF" id="PIRSF004846">
    <property type="entry name" value="ModA"/>
    <property type="match status" value="1"/>
</dbReference>
<accession>A0A238K830</accession>
<dbReference type="InterPro" id="IPR005950">
    <property type="entry name" value="ModA"/>
</dbReference>
<dbReference type="Gene3D" id="3.40.190.10">
    <property type="entry name" value="Periplasmic binding protein-like II"/>
    <property type="match status" value="2"/>
</dbReference>
<dbReference type="AlphaFoldDB" id="A0A238K830"/>
<organism evidence="6 7">
    <name type="scientific">Maliponia aquimaris</name>
    <dbReference type="NCBI Taxonomy" id="1673631"/>
    <lineage>
        <taxon>Bacteria</taxon>
        <taxon>Pseudomonadati</taxon>
        <taxon>Pseudomonadota</taxon>
        <taxon>Alphaproteobacteria</taxon>
        <taxon>Rhodobacterales</taxon>
        <taxon>Paracoccaceae</taxon>
        <taxon>Maliponia</taxon>
    </lineage>
</organism>
<name>A0A238K830_9RHOB</name>
<proteinExistence type="inferred from homology"/>
<evidence type="ECO:0000256" key="3">
    <source>
        <dbReference type="ARBA" id="ARBA00022729"/>
    </source>
</evidence>
<dbReference type="SUPFAM" id="SSF53850">
    <property type="entry name" value="Periplasmic binding protein-like II"/>
    <property type="match status" value="1"/>
</dbReference>
<dbReference type="GO" id="GO:0030973">
    <property type="term" value="F:molybdate ion binding"/>
    <property type="evidence" value="ECO:0007669"/>
    <property type="project" value="InterPro"/>
</dbReference>
<dbReference type="EMBL" id="FXYF01000004">
    <property type="protein sequence ID" value="SMX38647.1"/>
    <property type="molecule type" value="Genomic_DNA"/>
</dbReference>
<evidence type="ECO:0000256" key="4">
    <source>
        <dbReference type="PIRSR" id="PIRSR004846-1"/>
    </source>
</evidence>
<dbReference type="CDD" id="cd13539">
    <property type="entry name" value="PBP2_AvModA"/>
    <property type="match status" value="1"/>
</dbReference>
<evidence type="ECO:0000313" key="7">
    <source>
        <dbReference type="Proteomes" id="UP000207598"/>
    </source>
</evidence>
<dbReference type="InterPro" id="IPR050682">
    <property type="entry name" value="ModA/WtpA"/>
</dbReference>
<dbReference type="GO" id="GO:0015689">
    <property type="term" value="P:molybdate ion transport"/>
    <property type="evidence" value="ECO:0007669"/>
    <property type="project" value="InterPro"/>
</dbReference>
<feature type="chain" id="PRO_5012805422" evidence="5">
    <location>
        <begin position="26"/>
        <end position="261"/>
    </location>
</feature>
<keyword evidence="4" id="KW-0500">Molybdenum</keyword>
<dbReference type="NCBIfam" id="TIGR01256">
    <property type="entry name" value="modA"/>
    <property type="match status" value="1"/>
</dbReference>
<sequence length="261" mass="27889">MPLTRRAFGASALAFGLTGARPAAAQDGPPIVAAASDLRYAVEEIAAAFRAETGQEVLLSFGSTGNFARQIREGAPFQLFMAADERFVLDLARDGHLRDEGALYALGRLALAVPNAGSTLQPDGTLADLRTALAQGRVTRFAIANPDHAPYGMRAQEALQHAGLWEPLQPLLVLGENVSQAAQFALSGNADGGLIAWSLALAPQLQEQGRFALVPADWHQPLLQRMALTRNAGPVAQAFYTYIQQPEARAIMARYGFTLPE</sequence>
<dbReference type="PANTHER" id="PTHR30632:SF14">
    <property type="entry name" value="TUNGSTATE_MOLYBDATE_CHROMATE-BINDING PROTEIN MODA"/>
    <property type="match status" value="1"/>
</dbReference>
<feature type="signal peptide" evidence="5">
    <location>
        <begin position="1"/>
        <end position="25"/>
    </location>
</feature>
<dbReference type="Proteomes" id="UP000207598">
    <property type="component" value="Unassembled WGS sequence"/>
</dbReference>
<dbReference type="Pfam" id="PF13531">
    <property type="entry name" value="SBP_bac_11"/>
    <property type="match status" value="1"/>
</dbReference>
<dbReference type="RefSeq" id="WP_094020499.1">
    <property type="nucleotide sequence ID" value="NZ_FXYF01000004.1"/>
</dbReference>
<protein>
    <submittedName>
        <fullName evidence="6">Molybdate-binding periplasmic protein</fullName>
    </submittedName>
</protein>
<feature type="binding site" evidence="4">
    <location>
        <position position="64"/>
    </location>
    <ligand>
        <name>molybdate</name>
        <dbReference type="ChEBI" id="CHEBI:36264"/>
    </ligand>
</feature>
<feature type="binding site" evidence="4">
    <location>
        <position position="178"/>
    </location>
    <ligand>
        <name>molybdate</name>
        <dbReference type="ChEBI" id="CHEBI:36264"/>
    </ligand>
</feature>
<comment type="similarity">
    <text evidence="1">Belongs to the bacterial solute-binding protein ModA family.</text>
</comment>
<dbReference type="GO" id="GO:0046872">
    <property type="term" value="F:metal ion binding"/>
    <property type="evidence" value="ECO:0007669"/>
    <property type="project" value="UniProtKB-KW"/>
</dbReference>
<keyword evidence="3 5" id="KW-0732">Signal</keyword>
<reference evidence="6 7" key="1">
    <citation type="submission" date="2017-05" db="EMBL/GenBank/DDBJ databases">
        <authorList>
            <person name="Song R."/>
            <person name="Chenine A.L."/>
            <person name="Ruprecht R.M."/>
        </authorList>
    </citation>
    <scope>NUCLEOTIDE SEQUENCE [LARGE SCALE GENOMIC DNA]</scope>
    <source>
        <strain evidence="6 7">CECT 8898</strain>
    </source>
</reference>
<dbReference type="PANTHER" id="PTHR30632">
    <property type="entry name" value="MOLYBDATE-BINDING PERIPLASMIC PROTEIN"/>
    <property type="match status" value="1"/>
</dbReference>
<evidence type="ECO:0000256" key="5">
    <source>
        <dbReference type="SAM" id="SignalP"/>
    </source>
</evidence>
<evidence type="ECO:0000256" key="2">
    <source>
        <dbReference type="ARBA" id="ARBA00022723"/>
    </source>
</evidence>
<evidence type="ECO:0000313" key="6">
    <source>
        <dbReference type="EMBL" id="SMX38647.1"/>
    </source>
</evidence>
<dbReference type="PROSITE" id="PS51318">
    <property type="entry name" value="TAT"/>
    <property type="match status" value="1"/>
</dbReference>
<gene>
    <name evidence="6" type="primary">modA</name>
    <name evidence="6" type="ORF">MAA8898_01648</name>
</gene>
<keyword evidence="7" id="KW-1185">Reference proteome</keyword>